<dbReference type="InterPro" id="IPR050491">
    <property type="entry name" value="AmpC-like"/>
</dbReference>
<dbReference type="PROSITE" id="PS00336">
    <property type="entry name" value="BETA_LACTAMASE_C"/>
    <property type="match status" value="1"/>
</dbReference>
<reference evidence="9 10" key="1">
    <citation type="submission" date="2022-10" db="EMBL/GenBank/DDBJ databases">
        <title>Paucibacter sp. hw1 Genome sequencing.</title>
        <authorList>
            <person name="Park S."/>
        </authorList>
    </citation>
    <scope>NUCLEOTIDE SEQUENCE [LARGE SCALE GENOMIC DNA]</scope>
    <source>
        <strain evidence="10">hw1</strain>
    </source>
</reference>
<protein>
    <recommendedName>
        <fullName evidence="3 6">Beta-lactamase</fullName>
        <ecNumber evidence="3 6">3.5.2.6</ecNumber>
    </recommendedName>
</protein>
<keyword evidence="10" id="KW-1185">Reference proteome</keyword>
<evidence type="ECO:0000259" key="8">
    <source>
        <dbReference type="Pfam" id="PF00144"/>
    </source>
</evidence>
<keyword evidence="5 6" id="KW-0046">Antibiotic resistance</keyword>
<dbReference type="InterPro" id="IPR058136">
    <property type="entry name" value="AmpC"/>
</dbReference>
<comment type="similarity">
    <text evidence="2 6">Belongs to the class-C beta-lactamase family.</text>
</comment>
<comment type="caution">
    <text evidence="9">The sequence shown here is derived from an EMBL/GenBank/DDBJ whole genome shotgun (WGS) entry which is preliminary data.</text>
</comment>
<keyword evidence="7" id="KW-0732">Signal</keyword>
<feature type="signal peptide" evidence="7">
    <location>
        <begin position="1"/>
        <end position="24"/>
    </location>
</feature>
<evidence type="ECO:0000313" key="10">
    <source>
        <dbReference type="Proteomes" id="UP001221189"/>
    </source>
</evidence>
<evidence type="ECO:0000256" key="2">
    <source>
        <dbReference type="ARBA" id="ARBA00007840"/>
    </source>
</evidence>
<proteinExistence type="inferred from homology"/>
<evidence type="ECO:0000256" key="5">
    <source>
        <dbReference type="ARBA" id="ARBA00023251"/>
    </source>
</evidence>
<keyword evidence="4 6" id="KW-0378">Hydrolase</keyword>
<evidence type="ECO:0000313" key="9">
    <source>
        <dbReference type="EMBL" id="MDC8770517.1"/>
    </source>
</evidence>
<feature type="chain" id="PRO_5046862434" description="Beta-lactamase" evidence="7">
    <location>
        <begin position="25"/>
        <end position="407"/>
    </location>
</feature>
<feature type="domain" description="Beta-lactamase-related" evidence="8">
    <location>
        <begin position="35"/>
        <end position="384"/>
    </location>
</feature>
<dbReference type="Proteomes" id="UP001221189">
    <property type="component" value="Unassembled WGS sequence"/>
</dbReference>
<evidence type="ECO:0000256" key="3">
    <source>
        <dbReference type="ARBA" id="ARBA00012865"/>
    </source>
</evidence>
<dbReference type="InterPro" id="IPR001466">
    <property type="entry name" value="Beta-lactam-related"/>
</dbReference>
<evidence type="ECO:0000256" key="7">
    <source>
        <dbReference type="SAM" id="SignalP"/>
    </source>
</evidence>
<evidence type="ECO:0000256" key="4">
    <source>
        <dbReference type="ARBA" id="ARBA00022801"/>
    </source>
</evidence>
<dbReference type="InterPro" id="IPR001586">
    <property type="entry name" value="Beta-lactam_class-C_AS"/>
</dbReference>
<evidence type="ECO:0000256" key="6">
    <source>
        <dbReference type="RuleBase" id="RU361140"/>
    </source>
</evidence>
<evidence type="ECO:0000256" key="1">
    <source>
        <dbReference type="ARBA" id="ARBA00001526"/>
    </source>
</evidence>
<dbReference type="EC" id="3.5.2.6" evidence="3 6"/>
<sequence>MTLVQKLLTFALVCSCLLPAGTKAAEPPAKLVAIVDAAILPLMAQHDVPGMAVAITLNGEASFYNYGLASRAAHKPVNEHTLFELGSISKTFTATLASYAQVQGKLSLNDHPGRYMPALKGRAIDRAALIHLATYTAGGLPLQFPDEVEPEGMIAYFQQWRPSAAPGTRREYSNPSIGVLGHVTALALKSSFVEAMQTQLFPQLGVHDSYIQVPDAQMERYAWGHSKANAEIRVSPGVLAEQAYGVKSTAADMIRYVQAQIDPQHLSVTMQRAIAGTQLGHFKVGEMVQGLGWEQYPFPITLDRLLAGNSEDMIFESNPAKRLSSLEMQTLKAGSTLFNKTGSTGGFGSYVLFVPELKIGIVMLANKNVEIPARITAAHVILSQLAQLSTQSQQSAQPARPTTPPRP</sequence>
<gene>
    <name evidence="9" type="ORF">PRZ03_02950</name>
</gene>
<dbReference type="Gene3D" id="3.40.710.10">
    <property type="entry name" value="DD-peptidase/beta-lactamase superfamily"/>
    <property type="match status" value="1"/>
</dbReference>
<dbReference type="PANTHER" id="PTHR46825">
    <property type="entry name" value="D-ALANYL-D-ALANINE-CARBOXYPEPTIDASE/ENDOPEPTIDASE AMPH"/>
    <property type="match status" value="1"/>
</dbReference>
<comment type="catalytic activity">
    <reaction evidence="1 6">
        <text>a beta-lactam + H2O = a substituted beta-amino acid</text>
        <dbReference type="Rhea" id="RHEA:20401"/>
        <dbReference type="ChEBI" id="CHEBI:15377"/>
        <dbReference type="ChEBI" id="CHEBI:35627"/>
        <dbReference type="ChEBI" id="CHEBI:140347"/>
        <dbReference type="EC" id="3.5.2.6"/>
    </reaction>
</comment>
<dbReference type="EMBL" id="JAQQXT010000001">
    <property type="protein sequence ID" value="MDC8770517.1"/>
    <property type="molecule type" value="Genomic_DNA"/>
</dbReference>
<dbReference type="RefSeq" id="WP_273598944.1">
    <property type="nucleotide sequence ID" value="NZ_JAQQXT010000001.1"/>
</dbReference>
<accession>A0ABT5K988</accession>
<dbReference type="NCBIfam" id="NF033085">
    <property type="entry name" value="bla_class_C"/>
    <property type="match status" value="1"/>
</dbReference>
<dbReference type="PANTHER" id="PTHR46825:SF8">
    <property type="entry name" value="BETA-LACTAMASE-RELATED"/>
    <property type="match status" value="1"/>
</dbReference>
<dbReference type="Pfam" id="PF00144">
    <property type="entry name" value="Beta-lactamase"/>
    <property type="match status" value="1"/>
</dbReference>
<dbReference type="SUPFAM" id="SSF56601">
    <property type="entry name" value="beta-lactamase/transpeptidase-like"/>
    <property type="match status" value="1"/>
</dbReference>
<name>A0ABT5K988_9BURK</name>
<dbReference type="InterPro" id="IPR012338">
    <property type="entry name" value="Beta-lactam/transpept-like"/>
</dbReference>
<organism evidence="9 10">
    <name type="scientific">Roseateles albus</name>
    <dbReference type="NCBI Taxonomy" id="2987525"/>
    <lineage>
        <taxon>Bacteria</taxon>
        <taxon>Pseudomonadati</taxon>
        <taxon>Pseudomonadota</taxon>
        <taxon>Betaproteobacteria</taxon>
        <taxon>Burkholderiales</taxon>
        <taxon>Sphaerotilaceae</taxon>
        <taxon>Roseateles</taxon>
    </lineage>
</organism>